<keyword evidence="2" id="KW-0812">Transmembrane</keyword>
<dbReference type="Proteomes" id="UP000077154">
    <property type="component" value="Unassembled WGS sequence"/>
</dbReference>
<feature type="compositionally biased region" description="Low complexity" evidence="1">
    <location>
        <begin position="350"/>
        <end position="365"/>
    </location>
</feature>
<feature type="region of interest" description="Disordered" evidence="1">
    <location>
        <begin position="523"/>
        <end position="543"/>
    </location>
</feature>
<feature type="region of interest" description="Disordered" evidence="1">
    <location>
        <begin position="346"/>
        <end position="453"/>
    </location>
</feature>
<keyword evidence="2" id="KW-1133">Transmembrane helix</keyword>
<accession>A0A177A106</accession>
<feature type="compositionally biased region" description="Polar residues" evidence="1">
    <location>
        <begin position="430"/>
        <end position="453"/>
    </location>
</feature>
<evidence type="ECO:0000256" key="2">
    <source>
        <dbReference type="SAM" id="Phobius"/>
    </source>
</evidence>
<sequence length="633" mass="69920">MVNAISWLERRASDAIAIEIWQAQMGEGSDQTEAQRLISSLFFENSKSIRTITIILAAFNGVAAFVTAFSILYDCYCTSKRYGNTSNSKKFFLWAMHPADTFPLVLALGIVVQGFIFAIAQSFGLESLMIDRCSTIAQFVFPAIFLPSYIHIVFGVECAIRSLRKEPFKPRGKYDVTICISVIALMAIGSWIPTQISKQPNHCFASLMWFVTNFGIAGLGILCSIAFFAISSSVIICYRLSRHKAIDQHQRIAASRVVYYLILKLVGLAFVTPWFVKMTIKEPTILTAMMAAVVLNLVGLMTGTLQLFLRVNTATTSFRPKGTPGWSGKKNEIRMWGPNDLGFGGHILQPLSGPQSPASSSSEGGFPREKYWPSTSESSQSPRRFDMAPKDTKLSFSNPPPVTPTGLPSRPNQNITTGSSPPRLQRHKQSQSYSLFPNEQASTSPSRSQEPSCIISTTKLPSTTFTLPSPQIKFDQSAELQPPPPLFVPRGHWRDSSMVSSATVHIGLRLTYMDEEPCPFPTDAQKAAHAQSTGSKVLPRSKSPALQVQTQNLPSLQLQLGNERLSPQERAVKMKTLPPGPLLNEARIAESVSNDPESNEPRLSPTVYMPRNKSKKLPAEQDEKPRASKVNWI</sequence>
<reference evidence="3" key="1">
    <citation type="submission" date="2016-03" db="EMBL/GenBank/DDBJ databases">
        <title>Updated assembly of Pseudogymnoascus destructans, the fungus causing white-nose syndrome of bats.</title>
        <authorList>
            <person name="Palmer J.M."/>
            <person name="Drees K.P."/>
            <person name="Foster J.T."/>
            <person name="Lindner D.L."/>
        </authorList>
    </citation>
    <scope>NUCLEOTIDE SEQUENCE [LARGE SCALE GENOMIC DNA]</scope>
    <source>
        <strain evidence="3">20631-21</strain>
    </source>
</reference>
<dbReference type="VEuPathDB" id="FungiDB:GMDG_05431"/>
<feature type="transmembrane region" description="Helical" evidence="2">
    <location>
        <begin position="257"/>
        <end position="276"/>
    </location>
</feature>
<feature type="transmembrane region" description="Helical" evidence="2">
    <location>
        <begin position="49"/>
        <end position="73"/>
    </location>
</feature>
<feature type="transmembrane region" description="Helical" evidence="2">
    <location>
        <begin position="288"/>
        <end position="309"/>
    </location>
</feature>
<dbReference type="RefSeq" id="XP_024321076.1">
    <property type="nucleotide sequence ID" value="XM_024471327.1"/>
</dbReference>
<feature type="compositionally biased region" description="Polar residues" evidence="1">
    <location>
        <begin position="373"/>
        <end position="382"/>
    </location>
</feature>
<dbReference type="OrthoDB" id="5368516at2759"/>
<feature type="region of interest" description="Disordered" evidence="1">
    <location>
        <begin position="575"/>
        <end position="633"/>
    </location>
</feature>
<organism evidence="3">
    <name type="scientific">Pseudogymnoascus destructans</name>
    <dbReference type="NCBI Taxonomy" id="655981"/>
    <lineage>
        <taxon>Eukaryota</taxon>
        <taxon>Fungi</taxon>
        <taxon>Dikarya</taxon>
        <taxon>Ascomycota</taxon>
        <taxon>Pezizomycotina</taxon>
        <taxon>Leotiomycetes</taxon>
        <taxon>Thelebolales</taxon>
        <taxon>Thelebolaceae</taxon>
        <taxon>Pseudogymnoascus</taxon>
    </lineage>
</organism>
<dbReference type="eggNOG" id="ENOG502SMUJ">
    <property type="taxonomic scope" value="Eukaryota"/>
</dbReference>
<evidence type="ECO:0000313" key="3">
    <source>
        <dbReference type="EMBL" id="OAF55777.1"/>
    </source>
</evidence>
<keyword evidence="2" id="KW-0472">Membrane</keyword>
<feature type="transmembrane region" description="Helical" evidence="2">
    <location>
        <begin position="94"/>
        <end position="119"/>
    </location>
</feature>
<gene>
    <name evidence="3" type="ORF">VC83_07762</name>
</gene>
<name>A0A177A106_9PEZI</name>
<dbReference type="EMBL" id="KV441407">
    <property type="protein sequence ID" value="OAF55777.1"/>
    <property type="molecule type" value="Genomic_DNA"/>
</dbReference>
<proteinExistence type="predicted"/>
<feature type="transmembrane region" description="Helical" evidence="2">
    <location>
        <begin position="214"/>
        <end position="236"/>
    </location>
</feature>
<feature type="transmembrane region" description="Helical" evidence="2">
    <location>
        <begin position="139"/>
        <end position="160"/>
    </location>
</feature>
<feature type="compositionally biased region" description="Basic and acidic residues" evidence="1">
    <location>
        <begin position="617"/>
        <end position="626"/>
    </location>
</feature>
<dbReference type="AlphaFoldDB" id="A0A177A106"/>
<protein>
    <submittedName>
        <fullName evidence="3">Uncharacterized protein</fullName>
    </submittedName>
</protein>
<feature type="compositionally biased region" description="Polar residues" evidence="1">
    <location>
        <begin position="410"/>
        <end position="422"/>
    </location>
</feature>
<feature type="transmembrane region" description="Helical" evidence="2">
    <location>
        <begin position="172"/>
        <end position="194"/>
    </location>
</feature>
<feature type="compositionally biased region" description="Basic and acidic residues" evidence="1">
    <location>
        <begin position="383"/>
        <end position="393"/>
    </location>
</feature>
<evidence type="ECO:0000256" key="1">
    <source>
        <dbReference type="SAM" id="MobiDB-lite"/>
    </source>
</evidence>
<dbReference type="GeneID" id="36290806"/>